<dbReference type="Pfam" id="PF26314">
    <property type="entry name" value="MptA_B_family"/>
    <property type="match status" value="1"/>
</dbReference>
<proteinExistence type="inferred from homology"/>
<reference evidence="9" key="2">
    <citation type="journal article" date="2021" name="PeerJ">
        <title>Extensive microbial diversity within the chicken gut microbiome revealed by metagenomics and culture.</title>
        <authorList>
            <person name="Gilroy R."/>
            <person name="Ravi A."/>
            <person name="Getino M."/>
            <person name="Pursley I."/>
            <person name="Horton D.L."/>
            <person name="Alikhan N.F."/>
            <person name="Baker D."/>
            <person name="Gharbi K."/>
            <person name="Hall N."/>
            <person name="Watson M."/>
            <person name="Adriaenssens E.M."/>
            <person name="Foster-Nyarko E."/>
            <person name="Jarju S."/>
            <person name="Secka A."/>
            <person name="Antonio M."/>
            <person name="Oren A."/>
            <person name="Chaudhuri R.R."/>
            <person name="La Ragione R."/>
            <person name="Hildebrand F."/>
            <person name="Pallen M.J."/>
        </authorList>
    </citation>
    <scope>NUCLEOTIDE SEQUENCE</scope>
    <source>
        <strain evidence="9">ChiGjej1B1-24693</strain>
    </source>
</reference>
<feature type="transmembrane region" description="Helical" evidence="8">
    <location>
        <begin position="127"/>
        <end position="154"/>
    </location>
</feature>
<evidence type="ECO:0000313" key="10">
    <source>
        <dbReference type="Proteomes" id="UP000886842"/>
    </source>
</evidence>
<evidence type="ECO:0000256" key="2">
    <source>
        <dbReference type="ARBA" id="ARBA00022676"/>
    </source>
</evidence>
<dbReference type="Proteomes" id="UP000886842">
    <property type="component" value="Unassembled WGS sequence"/>
</dbReference>
<feature type="non-terminal residue" evidence="9">
    <location>
        <position position="276"/>
    </location>
</feature>
<dbReference type="NCBIfam" id="NF038066">
    <property type="entry name" value="MptB"/>
    <property type="match status" value="1"/>
</dbReference>
<keyword evidence="5 8" id="KW-1133">Transmembrane helix</keyword>
<evidence type="ECO:0000256" key="6">
    <source>
        <dbReference type="ARBA" id="ARBA00023136"/>
    </source>
</evidence>
<comment type="similarity">
    <text evidence="7">Belongs to the MptA/B family.</text>
</comment>
<keyword evidence="2 9" id="KW-0328">Glycosyltransferase</keyword>
<feature type="transmembrane region" description="Helical" evidence="8">
    <location>
        <begin position="247"/>
        <end position="265"/>
    </location>
</feature>
<reference evidence="9" key="1">
    <citation type="submission" date="2020-10" db="EMBL/GenBank/DDBJ databases">
        <authorList>
            <person name="Gilroy R."/>
        </authorList>
    </citation>
    <scope>NUCLEOTIDE SEQUENCE</scope>
    <source>
        <strain evidence="9">ChiGjej1B1-24693</strain>
    </source>
</reference>
<comment type="subcellular location">
    <subcellularLocation>
        <location evidence="1">Membrane</location>
        <topology evidence="1">Multi-pass membrane protein</topology>
    </subcellularLocation>
</comment>
<evidence type="ECO:0000256" key="3">
    <source>
        <dbReference type="ARBA" id="ARBA00022679"/>
    </source>
</evidence>
<dbReference type="GO" id="GO:0016020">
    <property type="term" value="C:membrane"/>
    <property type="evidence" value="ECO:0007669"/>
    <property type="project" value="UniProtKB-SubCell"/>
</dbReference>
<name>A0A9D1GX92_9ACTN</name>
<evidence type="ECO:0000256" key="1">
    <source>
        <dbReference type="ARBA" id="ARBA00004141"/>
    </source>
</evidence>
<comment type="caution">
    <text evidence="9">The sequence shown here is derived from an EMBL/GenBank/DDBJ whole genome shotgun (WGS) entry which is preliminary data.</text>
</comment>
<dbReference type="AlphaFoldDB" id="A0A9D1GX92"/>
<feature type="transmembrane region" description="Helical" evidence="8">
    <location>
        <begin position="217"/>
        <end position="240"/>
    </location>
</feature>
<dbReference type="GO" id="GO:0016757">
    <property type="term" value="F:glycosyltransferase activity"/>
    <property type="evidence" value="ECO:0007669"/>
    <property type="project" value="UniProtKB-KW"/>
</dbReference>
<feature type="transmembrane region" description="Helical" evidence="8">
    <location>
        <begin position="46"/>
        <end position="70"/>
    </location>
</feature>
<keyword evidence="4 8" id="KW-0812">Transmembrane</keyword>
<feature type="transmembrane region" description="Helical" evidence="8">
    <location>
        <begin position="90"/>
        <end position="115"/>
    </location>
</feature>
<keyword evidence="3" id="KW-0808">Transferase</keyword>
<dbReference type="EMBL" id="DVLP01000150">
    <property type="protein sequence ID" value="HIT74917.1"/>
    <property type="molecule type" value="Genomic_DNA"/>
</dbReference>
<sequence>MIATPSHALRAASRRAGKTFVWGSNRYERYVPTAWHRDHRIAIGGILLATTISWVIAILGPSAVTLNMGPRNGSLLPPWYVLKLDAPPNEWAVCIASWVLLVIAAGSLLIALRALTAGWRPRPRRMAALGGGISLATALLPPLTSADVLMYAAYGRLQLIGRDPYDITPAEVFRSQFDPVMRLTERPWEDTPSVYGPVASWSQLAANHLGGENMHDIVFWLQAFHVVAFLGVCAITLWIARGDRDRLNRAILMTVLNPLMIWGVVTSAHNEALSVV</sequence>
<gene>
    <name evidence="9" type="primary">mptB</name>
    <name evidence="9" type="ORF">IAA98_04970</name>
</gene>
<evidence type="ECO:0000256" key="5">
    <source>
        <dbReference type="ARBA" id="ARBA00022989"/>
    </source>
</evidence>
<accession>A0A9D1GX92</accession>
<protein>
    <submittedName>
        <fullName evidence="9">Polyprenol phosphomannose-dependent alpha 1,6 mannosyltransferase MptB</fullName>
    </submittedName>
</protein>
<evidence type="ECO:0000313" key="9">
    <source>
        <dbReference type="EMBL" id="HIT74917.1"/>
    </source>
</evidence>
<evidence type="ECO:0000256" key="8">
    <source>
        <dbReference type="SAM" id="Phobius"/>
    </source>
</evidence>
<dbReference type="InterPro" id="IPR049829">
    <property type="entry name" value="MptA/B-like"/>
</dbReference>
<keyword evidence="6 8" id="KW-0472">Membrane</keyword>
<organism evidence="9 10">
    <name type="scientific">Candidatus Avipropionibacterium avicola</name>
    <dbReference type="NCBI Taxonomy" id="2840701"/>
    <lineage>
        <taxon>Bacteria</taxon>
        <taxon>Bacillati</taxon>
        <taxon>Actinomycetota</taxon>
        <taxon>Actinomycetes</taxon>
        <taxon>Propionibacteriales</taxon>
        <taxon>Propionibacteriaceae</taxon>
        <taxon>Propionibacteriaceae incertae sedis</taxon>
        <taxon>Candidatus Avipropionibacterium</taxon>
    </lineage>
</organism>
<evidence type="ECO:0000256" key="7">
    <source>
        <dbReference type="ARBA" id="ARBA00043987"/>
    </source>
</evidence>
<evidence type="ECO:0000256" key="4">
    <source>
        <dbReference type="ARBA" id="ARBA00022692"/>
    </source>
</evidence>